<proteinExistence type="predicted"/>
<organism evidence="2 3">
    <name type="scientific">Acidovorax delafieldii 2AN</name>
    <dbReference type="NCBI Taxonomy" id="573060"/>
    <lineage>
        <taxon>Bacteria</taxon>
        <taxon>Pseudomonadati</taxon>
        <taxon>Pseudomonadota</taxon>
        <taxon>Betaproteobacteria</taxon>
        <taxon>Burkholderiales</taxon>
        <taxon>Comamonadaceae</taxon>
        <taxon>Acidovorax</taxon>
    </lineage>
</organism>
<protein>
    <submittedName>
        <fullName evidence="2">Uncharacterized protein</fullName>
    </submittedName>
</protein>
<dbReference type="OrthoDB" id="8886842at2"/>
<sequence length="646" mass="67796">MPCVTSTVTDYTTTPTSYRQVTTCWLDTGGGSDTYRPPTGGGSPSSGGSSGISTGPGPGFEYDPTNPTGSVVVAAPPPPDTPAAPAPTDASMNFGWNSGAHSVETLPSDWVGRIVFDVPDVQGARPGGVAIGLAPVSALPVSGRNGYAHLRYGLVFTADEVRVISGGAQVDTVPYVDILGARIGGYTDEVEFLMYGYRFALKVNSLYLHAGAFSMPGSYALDATLFTAFDAVDNPAFIPGAFGEDGVLSGLMSGFSMVMDAYTDSSLVLPMQGFAAQFSELATCNLFGEMRGFRMDSGVGEGITGTMGPFSMAMADTATYTTMVGSFGPFGMVAGMSEPDSGVGYSVLSASMQRFGMSMTFAPTASLEASMRPFEMRASSESSYSELLAPMQGFRLLAYGGEMTPLVQVMEVVGAGADLVQSTYVTLAVIERIDGTSTAVLSLTMTADAVERISAESEISALQTYLASTMEQVGVLERVRVAVLRDAGGAPGPAIDDSEAWVVNTASSATTRYGSYGFNSFAAFSGKHFGAKPDGVYLLEGATDAGQAITSGVSLGQHDFGTQALKHISAVHVGVSSQGSMFLKVGDGTSSYTYRARRVDPHMKVQRFDIGRGLRTNYFTFELTNESDAFELDSVRFEVLASQRRI</sequence>
<name>C5T1V8_ACIDE</name>
<evidence type="ECO:0000313" key="2">
    <source>
        <dbReference type="EMBL" id="EER61553.1"/>
    </source>
</evidence>
<feature type="compositionally biased region" description="Pro residues" evidence="1">
    <location>
        <begin position="75"/>
        <end position="85"/>
    </location>
</feature>
<comment type="caution">
    <text evidence="2">The sequence shown here is derived from an EMBL/GenBank/DDBJ whole genome shotgun (WGS) entry which is preliminary data.</text>
</comment>
<dbReference type="PATRIC" id="fig|573060.9.peg.4315"/>
<feature type="compositionally biased region" description="Gly residues" evidence="1">
    <location>
        <begin position="39"/>
        <end position="58"/>
    </location>
</feature>
<reference evidence="2 3" key="1">
    <citation type="submission" date="2009-05" db="EMBL/GenBank/DDBJ databases">
        <title>The draft genome of Acidovorax delafieldii 2AN.</title>
        <authorList>
            <consortium name="US DOE Joint Genome Institute (JGI-PGF)"/>
            <person name="Lucas S."/>
            <person name="Copeland A."/>
            <person name="Lapidus A."/>
            <person name="Glavina del Rio T."/>
            <person name="Tice H."/>
            <person name="Bruce D."/>
            <person name="Goodwin L."/>
            <person name="Pitluck S."/>
            <person name="Larimer F."/>
            <person name="Land M.L."/>
            <person name="Hauser L."/>
            <person name="Shelobolina E.S."/>
            <person name="Picardal F."/>
            <person name="Roden E."/>
            <person name="Emerson D."/>
        </authorList>
    </citation>
    <scope>NUCLEOTIDE SEQUENCE [LARGE SCALE GENOMIC DNA]</scope>
    <source>
        <strain evidence="2 3">2AN</strain>
    </source>
</reference>
<evidence type="ECO:0000313" key="3">
    <source>
        <dbReference type="Proteomes" id="UP000003856"/>
    </source>
</evidence>
<keyword evidence="3" id="KW-1185">Reference proteome</keyword>
<dbReference type="AlphaFoldDB" id="C5T1V8"/>
<evidence type="ECO:0000256" key="1">
    <source>
        <dbReference type="SAM" id="MobiDB-lite"/>
    </source>
</evidence>
<accession>C5T1V8</accession>
<feature type="region of interest" description="Disordered" evidence="1">
    <location>
        <begin position="29"/>
        <end position="90"/>
    </location>
</feature>
<dbReference type="Proteomes" id="UP000003856">
    <property type="component" value="Unassembled WGS sequence"/>
</dbReference>
<gene>
    <name evidence="2" type="ORF">AcdelDRAFT_0888</name>
</gene>
<dbReference type="RefSeq" id="WP_005793799.1">
    <property type="nucleotide sequence ID" value="NZ_ACQT01000014.1"/>
</dbReference>
<dbReference type="EMBL" id="ACQT01000014">
    <property type="protein sequence ID" value="EER61553.1"/>
    <property type="molecule type" value="Genomic_DNA"/>
</dbReference>